<name>A0A410JYG0_9BACT</name>
<dbReference type="AlphaFoldDB" id="A0A410JYG0"/>
<protein>
    <submittedName>
        <fullName evidence="5">Branched-chain amino acid ABC transporter substrate-binding protein</fullName>
    </submittedName>
</protein>
<dbReference type="EMBL" id="CP035108">
    <property type="protein sequence ID" value="QAR33220.1"/>
    <property type="molecule type" value="Genomic_DNA"/>
</dbReference>
<feature type="chain" id="PRO_5019355218" evidence="3">
    <location>
        <begin position="21"/>
        <end position="381"/>
    </location>
</feature>
<dbReference type="SUPFAM" id="SSF53822">
    <property type="entry name" value="Periplasmic binding protein-like I"/>
    <property type="match status" value="1"/>
</dbReference>
<dbReference type="CDD" id="cd06334">
    <property type="entry name" value="PBP1_ABC_ligand_binding-like"/>
    <property type="match status" value="1"/>
</dbReference>
<accession>A0A410JYG0</accession>
<dbReference type="RefSeq" id="WP_128466506.1">
    <property type="nucleotide sequence ID" value="NZ_CP035108.1"/>
</dbReference>
<reference evidence="5 6" key="1">
    <citation type="submission" date="2019-01" db="EMBL/GenBank/DDBJ databases">
        <title>Geovibrio thiophilus DSM 11263, complete genome.</title>
        <authorList>
            <person name="Spring S."/>
            <person name="Bunk B."/>
            <person name="Sproer C."/>
        </authorList>
    </citation>
    <scope>NUCLEOTIDE SEQUENCE [LARGE SCALE GENOMIC DNA]</scope>
    <source>
        <strain evidence="5 6">DSM 11263</strain>
    </source>
</reference>
<dbReference type="PANTHER" id="PTHR47235:SF1">
    <property type="entry name" value="BLR6548 PROTEIN"/>
    <property type="match status" value="1"/>
</dbReference>
<dbReference type="KEGG" id="gtl:EP073_07325"/>
<dbReference type="Gene3D" id="3.40.50.2300">
    <property type="match status" value="2"/>
</dbReference>
<dbReference type="Pfam" id="PF13458">
    <property type="entry name" value="Peripla_BP_6"/>
    <property type="match status" value="1"/>
</dbReference>
<dbReference type="OrthoDB" id="9770729at2"/>
<keyword evidence="6" id="KW-1185">Reference proteome</keyword>
<dbReference type="Proteomes" id="UP000287502">
    <property type="component" value="Chromosome"/>
</dbReference>
<dbReference type="InterPro" id="IPR028081">
    <property type="entry name" value="Leu-bd"/>
</dbReference>
<dbReference type="InterPro" id="IPR028082">
    <property type="entry name" value="Peripla_BP_I"/>
</dbReference>
<sequence>MKKLALLFMVFALLTGTAFAAKPVKIGVLVDESGGTGDVGKPYGEGIKDCVRWFNENGGINGVPVEILYVDYGYKIPAALSAYKKFMREGVVAVHGWGTGDTENLVKMVTKDKMPYFSASYSEHITDPKTAPYNFIVGATYSDQVRAALKYIKSQGGNTDVAFIYNDSGFGRSPFFPDGENSAKELGIKLVDNQVVDLKALDATSQLLNMNKKNPGYAFIQQTYMATSTILKDAKKLNIPTKFIGLNWTFGKKLVEMTGADSEGFIGTNAFTLWNDTNAEGIKFLRDLNKKYHPEVKYREVNYIQGFSSMYVLLSGLKMSKGNYSGENIKKSLETMKNFSTMGLTAPVTFTPQSHKGVRALKLYQVKGGELVPFTDYISAD</sequence>
<evidence type="ECO:0000256" key="3">
    <source>
        <dbReference type="SAM" id="SignalP"/>
    </source>
</evidence>
<evidence type="ECO:0000256" key="2">
    <source>
        <dbReference type="ARBA" id="ARBA00022729"/>
    </source>
</evidence>
<keyword evidence="2 3" id="KW-0732">Signal</keyword>
<evidence type="ECO:0000313" key="6">
    <source>
        <dbReference type="Proteomes" id="UP000287502"/>
    </source>
</evidence>
<proteinExistence type="inferred from homology"/>
<organism evidence="5 6">
    <name type="scientific">Geovibrio thiophilus</name>
    <dbReference type="NCBI Taxonomy" id="139438"/>
    <lineage>
        <taxon>Bacteria</taxon>
        <taxon>Pseudomonadati</taxon>
        <taxon>Deferribacterota</taxon>
        <taxon>Deferribacteres</taxon>
        <taxon>Deferribacterales</taxon>
        <taxon>Geovibrionaceae</taxon>
        <taxon>Geovibrio</taxon>
    </lineage>
</organism>
<feature type="signal peptide" evidence="3">
    <location>
        <begin position="1"/>
        <end position="20"/>
    </location>
</feature>
<comment type="similarity">
    <text evidence="1">Belongs to the leucine-binding protein family.</text>
</comment>
<gene>
    <name evidence="5" type="ORF">EP073_07325</name>
</gene>
<evidence type="ECO:0000256" key="1">
    <source>
        <dbReference type="ARBA" id="ARBA00010062"/>
    </source>
</evidence>
<evidence type="ECO:0000259" key="4">
    <source>
        <dbReference type="Pfam" id="PF13458"/>
    </source>
</evidence>
<feature type="domain" description="Leucine-binding protein" evidence="4">
    <location>
        <begin position="23"/>
        <end position="369"/>
    </location>
</feature>
<evidence type="ECO:0000313" key="5">
    <source>
        <dbReference type="EMBL" id="QAR33220.1"/>
    </source>
</evidence>
<dbReference type="PANTHER" id="PTHR47235">
    <property type="entry name" value="BLR6548 PROTEIN"/>
    <property type="match status" value="1"/>
</dbReference>